<dbReference type="Gene3D" id="3.10.25.10">
    <property type="entry name" value="Formyl transferase, C-terminal domain"/>
    <property type="match status" value="1"/>
</dbReference>
<dbReference type="InterPro" id="IPR041711">
    <property type="entry name" value="Met-tRNA-FMT_N"/>
</dbReference>
<dbReference type="CDD" id="cd08646">
    <property type="entry name" value="FMT_core_Met-tRNA-FMT_N"/>
    <property type="match status" value="1"/>
</dbReference>
<dbReference type="InterPro" id="IPR005793">
    <property type="entry name" value="Formyl_trans_C"/>
</dbReference>
<dbReference type="eggNOG" id="COG0223">
    <property type="taxonomic scope" value="Bacteria"/>
</dbReference>
<evidence type="ECO:0000256" key="2">
    <source>
        <dbReference type="ARBA" id="ARBA00010699"/>
    </source>
</evidence>
<dbReference type="SUPFAM" id="SSF53328">
    <property type="entry name" value="Formyltransferase"/>
    <property type="match status" value="1"/>
</dbReference>
<sequence>MSIKKIIFAGTPQFSVPCLQVLLDSAHSVCAVYTQPDRPAGRGRQLQASPVKQLALAHQIPVYQPTSLKNAEAQATLAALQADLMVVVAYGLLLPETILNAPRFGCINVHASILPRWRGAAPIQRAILAGDAETGITLMQMDIGLDTGAMLMQAKCLIEPQETGETLHDKLSLLGASVLRQAIDDVEKLEKTPQDAHYATYARKLEKAEAQLDWTQSALALERAVRAYNPFPMAQTTIAGYTLRIGEAQALPAPTNAVTAGEILQITKQGIDVATQDGILRLLKVQKAGGKMLSVADFLNGHQHLLT</sequence>
<accession>I3CFD8</accession>
<evidence type="ECO:0000256" key="1">
    <source>
        <dbReference type="ARBA" id="ARBA00002606"/>
    </source>
</evidence>
<feature type="domain" description="Formyl transferase N-terminal" evidence="9">
    <location>
        <begin position="5"/>
        <end position="182"/>
    </location>
</feature>
<comment type="similarity">
    <text evidence="2 8">Belongs to the Fmt family.</text>
</comment>
<dbReference type="InterPro" id="IPR036477">
    <property type="entry name" value="Formyl_transf_N_sf"/>
</dbReference>
<dbReference type="InterPro" id="IPR001555">
    <property type="entry name" value="GART_AS"/>
</dbReference>
<evidence type="ECO:0000259" key="9">
    <source>
        <dbReference type="Pfam" id="PF00551"/>
    </source>
</evidence>
<dbReference type="Pfam" id="PF00551">
    <property type="entry name" value="Formyl_trans_N"/>
    <property type="match status" value="1"/>
</dbReference>
<dbReference type="OrthoDB" id="9802815at2"/>
<dbReference type="CDD" id="cd08704">
    <property type="entry name" value="Met_tRNA_FMT_C"/>
    <property type="match status" value="1"/>
</dbReference>
<dbReference type="RefSeq" id="WP_002685167.1">
    <property type="nucleotide sequence ID" value="NZ_JH600070.1"/>
</dbReference>
<evidence type="ECO:0000256" key="5">
    <source>
        <dbReference type="ARBA" id="ARBA00022679"/>
    </source>
</evidence>
<dbReference type="HOGENOM" id="CLU_033347_1_2_6"/>
<evidence type="ECO:0000256" key="8">
    <source>
        <dbReference type="HAMAP-Rule" id="MF_00182"/>
    </source>
</evidence>
<dbReference type="PROSITE" id="PS00373">
    <property type="entry name" value="GART"/>
    <property type="match status" value="1"/>
</dbReference>
<proteinExistence type="inferred from homology"/>
<dbReference type="InterPro" id="IPR002376">
    <property type="entry name" value="Formyl_transf_N"/>
</dbReference>
<dbReference type="AlphaFoldDB" id="I3CFD8"/>
<evidence type="ECO:0000259" key="10">
    <source>
        <dbReference type="Pfam" id="PF02911"/>
    </source>
</evidence>
<dbReference type="InterPro" id="IPR011034">
    <property type="entry name" value="Formyl_transferase-like_C_sf"/>
</dbReference>
<reference evidence="11 12" key="1">
    <citation type="submission" date="2011-11" db="EMBL/GenBank/DDBJ databases">
        <title>Improved High-Quality Draft sequence of Beggiatoa alba B18lD.</title>
        <authorList>
            <consortium name="US DOE Joint Genome Institute"/>
            <person name="Lucas S."/>
            <person name="Han J."/>
            <person name="Lapidus A."/>
            <person name="Cheng J.-F."/>
            <person name="Goodwin L."/>
            <person name="Pitluck S."/>
            <person name="Peters L."/>
            <person name="Mikhailova N."/>
            <person name="Held B."/>
            <person name="Detter J.C."/>
            <person name="Han C."/>
            <person name="Tapia R."/>
            <person name="Land M."/>
            <person name="Hauser L."/>
            <person name="Kyrpides N."/>
            <person name="Ivanova N."/>
            <person name="Pagani I."/>
            <person name="Samuel K."/>
            <person name="Teske A."/>
            <person name="Mueller J."/>
            <person name="Woyke T."/>
        </authorList>
    </citation>
    <scope>NUCLEOTIDE SEQUENCE [LARGE SCALE GENOMIC DNA]</scope>
    <source>
        <strain evidence="11 12">B18LD</strain>
    </source>
</reference>
<dbReference type="GO" id="GO:0004479">
    <property type="term" value="F:methionyl-tRNA formyltransferase activity"/>
    <property type="evidence" value="ECO:0007669"/>
    <property type="project" value="UniProtKB-UniRule"/>
</dbReference>
<dbReference type="PANTHER" id="PTHR11138">
    <property type="entry name" value="METHIONYL-TRNA FORMYLTRANSFERASE"/>
    <property type="match status" value="1"/>
</dbReference>
<feature type="binding site" evidence="8">
    <location>
        <begin position="112"/>
        <end position="115"/>
    </location>
    <ligand>
        <name>(6S)-5,6,7,8-tetrahydrofolate</name>
        <dbReference type="ChEBI" id="CHEBI:57453"/>
    </ligand>
</feature>
<dbReference type="EMBL" id="JH600070">
    <property type="protein sequence ID" value="EIJ42331.1"/>
    <property type="molecule type" value="Genomic_DNA"/>
</dbReference>
<evidence type="ECO:0000313" key="11">
    <source>
        <dbReference type="EMBL" id="EIJ42331.1"/>
    </source>
</evidence>
<dbReference type="InterPro" id="IPR044135">
    <property type="entry name" value="Met-tRNA-FMT_C"/>
</dbReference>
<gene>
    <name evidence="8" type="primary">fmt</name>
    <name evidence="11" type="ORF">BegalDRAFT_1439</name>
</gene>
<evidence type="ECO:0000256" key="7">
    <source>
        <dbReference type="ARBA" id="ARBA00048558"/>
    </source>
</evidence>
<dbReference type="STRING" id="395493.BegalDRAFT_1439"/>
<dbReference type="EC" id="2.1.2.9" evidence="3 8"/>
<evidence type="ECO:0000313" key="12">
    <source>
        <dbReference type="Proteomes" id="UP000005744"/>
    </source>
</evidence>
<evidence type="ECO:0000256" key="6">
    <source>
        <dbReference type="ARBA" id="ARBA00022917"/>
    </source>
</evidence>
<dbReference type="Gene3D" id="3.40.50.170">
    <property type="entry name" value="Formyl transferase, N-terminal domain"/>
    <property type="match status" value="1"/>
</dbReference>
<keyword evidence="12" id="KW-1185">Reference proteome</keyword>
<dbReference type="NCBIfam" id="TIGR00460">
    <property type="entry name" value="fmt"/>
    <property type="match status" value="1"/>
</dbReference>
<dbReference type="InterPro" id="IPR037022">
    <property type="entry name" value="Formyl_trans_C_sf"/>
</dbReference>
<keyword evidence="6 8" id="KW-0648">Protein biosynthesis</keyword>
<dbReference type="SUPFAM" id="SSF50486">
    <property type="entry name" value="FMT C-terminal domain-like"/>
    <property type="match status" value="1"/>
</dbReference>
<protein>
    <recommendedName>
        <fullName evidence="4 8">Methionyl-tRNA formyltransferase</fullName>
        <ecNumber evidence="3 8">2.1.2.9</ecNumber>
    </recommendedName>
</protein>
<dbReference type="InterPro" id="IPR005794">
    <property type="entry name" value="Fmt"/>
</dbReference>
<dbReference type="PANTHER" id="PTHR11138:SF5">
    <property type="entry name" value="METHIONYL-TRNA FORMYLTRANSFERASE, MITOCHONDRIAL"/>
    <property type="match status" value="1"/>
</dbReference>
<dbReference type="Pfam" id="PF02911">
    <property type="entry name" value="Formyl_trans_C"/>
    <property type="match status" value="1"/>
</dbReference>
<feature type="domain" description="Formyl transferase C-terminal" evidence="10">
    <location>
        <begin position="204"/>
        <end position="302"/>
    </location>
</feature>
<evidence type="ECO:0000256" key="3">
    <source>
        <dbReference type="ARBA" id="ARBA00012261"/>
    </source>
</evidence>
<keyword evidence="5 8" id="KW-0808">Transferase</keyword>
<organism evidence="11 12">
    <name type="scientific">Beggiatoa alba B18LD</name>
    <dbReference type="NCBI Taxonomy" id="395493"/>
    <lineage>
        <taxon>Bacteria</taxon>
        <taxon>Pseudomonadati</taxon>
        <taxon>Pseudomonadota</taxon>
        <taxon>Gammaproteobacteria</taxon>
        <taxon>Thiotrichales</taxon>
        <taxon>Thiotrichaceae</taxon>
        <taxon>Beggiatoa</taxon>
    </lineage>
</organism>
<evidence type="ECO:0000256" key="4">
    <source>
        <dbReference type="ARBA" id="ARBA00016014"/>
    </source>
</evidence>
<dbReference type="GO" id="GO:0005829">
    <property type="term" value="C:cytosol"/>
    <property type="evidence" value="ECO:0007669"/>
    <property type="project" value="TreeGrafter"/>
</dbReference>
<dbReference type="Proteomes" id="UP000005744">
    <property type="component" value="Unassembled WGS sequence"/>
</dbReference>
<comment type="catalytic activity">
    <reaction evidence="7 8">
        <text>L-methionyl-tRNA(fMet) + (6R)-10-formyltetrahydrofolate = N-formyl-L-methionyl-tRNA(fMet) + (6S)-5,6,7,8-tetrahydrofolate + H(+)</text>
        <dbReference type="Rhea" id="RHEA:24380"/>
        <dbReference type="Rhea" id="RHEA-COMP:9952"/>
        <dbReference type="Rhea" id="RHEA-COMP:9953"/>
        <dbReference type="ChEBI" id="CHEBI:15378"/>
        <dbReference type="ChEBI" id="CHEBI:57453"/>
        <dbReference type="ChEBI" id="CHEBI:78530"/>
        <dbReference type="ChEBI" id="CHEBI:78844"/>
        <dbReference type="ChEBI" id="CHEBI:195366"/>
        <dbReference type="EC" id="2.1.2.9"/>
    </reaction>
</comment>
<comment type="function">
    <text evidence="1 8">Attaches a formyl group to the free amino group of methionyl-tRNA(fMet). The formyl group appears to play a dual role in the initiator identity of N-formylmethionyl-tRNA by promoting its recognition by IF2 and preventing the misappropriation of this tRNA by the elongation apparatus.</text>
</comment>
<name>I3CFD8_9GAMM</name>
<dbReference type="HAMAP" id="MF_00182">
    <property type="entry name" value="Formyl_trans"/>
    <property type="match status" value="1"/>
</dbReference>